<dbReference type="PANTHER" id="PTHR24247:SF202">
    <property type="entry name" value="5-HYDROXYTRYPTAMINE RECEPTOR 1"/>
    <property type="match status" value="1"/>
</dbReference>
<evidence type="ECO:0000256" key="11">
    <source>
        <dbReference type="SAM" id="Phobius"/>
    </source>
</evidence>
<evidence type="ECO:0000256" key="7">
    <source>
        <dbReference type="ARBA" id="ARBA00023136"/>
    </source>
</evidence>
<dbReference type="SUPFAM" id="SSF81321">
    <property type="entry name" value="Family A G protein-coupled receptor-like"/>
    <property type="match status" value="1"/>
</dbReference>
<evidence type="ECO:0000256" key="6">
    <source>
        <dbReference type="ARBA" id="ARBA00023040"/>
    </source>
</evidence>
<protein>
    <submittedName>
        <fullName evidence="13">Histamine H2 receptor-like</fullName>
    </submittedName>
</protein>
<keyword evidence="8 13" id="KW-0675">Receptor</keyword>
<comment type="subcellular location">
    <subcellularLocation>
        <location evidence="1">Cell membrane</location>
        <topology evidence="1">Multi-pass membrane protein</topology>
    </subcellularLocation>
</comment>
<dbReference type="GO" id="GO:0007268">
    <property type="term" value="P:chemical synaptic transmission"/>
    <property type="evidence" value="ECO:0007669"/>
    <property type="project" value="TreeGrafter"/>
</dbReference>
<evidence type="ECO:0000256" key="8">
    <source>
        <dbReference type="ARBA" id="ARBA00023170"/>
    </source>
</evidence>
<keyword evidence="4 11" id="KW-0812">Transmembrane</keyword>
<dbReference type="PROSITE" id="PS50262">
    <property type="entry name" value="G_PROTEIN_RECEP_F1_2"/>
    <property type="match status" value="1"/>
</dbReference>
<keyword evidence="14" id="KW-1185">Reference proteome</keyword>
<keyword evidence="5 11" id="KW-1133">Transmembrane helix</keyword>
<gene>
    <name evidence="13" type="primary">HRH2-L</name>
    <name evidence="13" type="ORF">Hamer_G022680</name>
</gene>
<evidence type="ECO:0000313" key="13">
    <source>
        <dbReference type="EMBL" id="KAG7173326.1"/>
    </source>
</evidence>
<dbReference type="Gene3D" id="1.20.1070.10">
    <property type="entry name" value="Rhodopsin 7-helix transmembrane proteins"/>
    <property type="match status" value="1"/>
</dbReference>
<evidence type="ECO:0000259" key="12">
    <source>
        <dbReference type="PROSITE" id="PS50262"/>
    </source>
</evidence>
<evidence type="ECO:0000256" key="3">
    <source>
        <dbReference type="ARBA" id="ARBA00022475"/>
    </source>
</evidence>
<dbReference type="GO" id="GO:0004993">
    <property type="term" value="F:G protein-coupled serotonin receptor activity"/>
    <property type="evidence" value="ECO:0007669"/>
    <property type="project" value="TreeGrafter"/>
</dbReference>
<dbReference type="GO" id="GO:0045202">
    <property type="term" value="C:synapse"/>
    <property type="evidence" value="ECO:0007669"/>
    <property type="project" value="GOC"/>
</dbReference>
<dbReference type="GO" id="GO:0005886">
    <property type="term" value="C:plasma membrane"/>
    <property type="evidence" value="ECO:0007669"/>
    <property type="project" value="UniProtKB-SubCell"/>
</dbReference>
<proteinExistence type="inferred from homology"/>
<keyword evidence="3" id="KW-1003">Cell membrane</keyword>
<sequence length="628" mass="70499">MGHIHKFISITRPFSRSVTPGKIVMMIVAAWTWTILFNLTPTPLIGWTKSVYKKGASQCGPPPPKAKMQFVHAGLNTSVNLVIPIIVMSYCYYRIFKEVRDHLSRMRDFADASMRCSLIQQKRITETLCIVMSMFVLFWMPYIVYSLSLVFLGQENVLEVFNPIGYLFGYMNSACNPIIYALRSPSFRRGFSEIICRNQGGTPAYSLSGGSLIQGRSTIRRTVTAITDRSQYDRVPVSNQYGRMIVSFRQSLGRTGNKSKRRVCSAKNKECRQLSSTNQQKTAVGDLAAVETEGQANYTADLPMSPQKNIYRCYDKNEGKQPVTNCSSGNVILTEYKESSTASEEMHHDPFAFSNNDVSIKYDSGNIYPNHDNSDIKDCEMSSVNEQNVPEVSVPLTSNDSFDNLVSDISDVSCSKQSHVSVIIPDHQRVVEAHVPSSSQSDITGLQWPSLRAQFPDKCVTRSHREIIFTTTNIITKHIIKSASMGDVRTTQPFSQLEKSPCSPQIKPPQHPKGKQRPWLLEWQPSVDNLYGSPILSRRKIFHMRKAEENSKSGEPSEQDKESEGHRKKHSTSSTGSSKHLGVTALINNFKRSLSDLFNLEENANVQNDPTSDTSDTAEDNEGSKFYV</sequence>
<feature type="transmembrane region" description="Helical" evidence="11">
    <location>
        <begin position="124"/>
        <end position="144"/>
    </location>
</feature>
<dbReference type="GO" id="GO:0030425">
    <property type="term" value="C:dendrite"/>
    <property type="evidence" value="ECO:0007669"/>
    <property type="project" value="TreeGrafter"/>
</dbReference>
<name>A0A8J5T819_HOMAM</name>
<dbReference type="GO" id="GO:0007187">
    <property type="term" value="P:G protein-coupled receptor signaling pathway, coupled to cyclic nucleotide second messenger"/>
    <property type="evidence" value="ECO:0007669"/>
    <property type="project" value="TreeGrafter"/>
</dbReference>
<feature type="compositionally biased region" description="Polar residues" evidence="10">
    <location>
        <begin position="602"/>
        <end position="615"/>
    </location>
</feature>
<evidence type="ECO:0000256" key="1">
    <source>
        <dbReference type="ARBA" id="ARBA00004651"/>
    </source>
</evidence>
<keyword evidence="7 11" id="KW-0472">Membrane</keyword>
<evidence type="ECO:0000256" key="4">
    <source>
        <dbReference type="ARBA" id="ARBA00022692"/>
    </source>
</evidence>
<feature type="transmembrane region" description="Helical" evidence="11">
    <location>
        <begin position="21"/>
        <end position="40"/>
    </location>
</feature>
<dbReference type="Pfam" id="PF00001">
    <property type="entry name" value="7tm_1"/>
    <property type="match status" value="1"/>
</dbReference>
<comment type="similarity">
    <text evidence="2">Belongs to the G-protein coupled receptor 1 family.</text>
</comment>
<evidence type="ECO:0000256" key="9">
    <source>
        <dbReference type="ARBA" id="ARBA00023224"/>
    </source>
</evidence>
<dbReference type="Proteomes" id="UP000747542">
    <property type="component" value="Unassembled WGS sequence"/>
</dbReference>
<comment type="caution">
    <text evidence="13">The sequence shown here is derived from an EMBL/GenBank/DDBJ whole genome shotgun (WGS) entry which is preliminary data.</text>
</comment>
<organism evidence="13 14">
    <name type="scientific">Homarus americanus</name>
    <name type="common">American lobster</name>
    <dbReference type="NCBI Taxonomy" id="6706"/>
    <lineage>
        <taxon>Eukaryota</taxon>
        <taxon>Metazoa</taxon>
        <taxon>Ecdysozoa</taxon>
        <taxon>Arthropoda</taxon>
        <taxon>Crustacea</taxon>
        <taxon>Multicrustacea</taxon>
        <taxon>Malacostraca</taxon>
        <taxon>Eumalacostraca</taxon>
        <taxon>Eucarida</taxon>
        <taxon>Decapoda</taxon>
        <taxon>Pleocyemata</taxon>
        <taxon>Astacidea</taxon>
        <taxon>Nephropoidea</taxon>
        <taxon>Nephropidae</taxon>
        <taxon>Homarus</taxon>
    </lineage>
</organism>
<evidence type="ECO:0000313" key="14">
    <source>
        <dbReference type="Proteomes" id="UP000747542"/>
    </source>
</evidence>
<feature type="region of interest" description="Disordered" evidence="10">
    <location>
        <begin position="601"/>
        <end position="628"/>
    </location>
</feature>
<dbReference type="InterPro" id="IPR000276">
    <property type="entry name" value="GPCR_Rhodpsn"/>
</dbReference>
<feature type="domain" description="G-protein coupled receptors family 1 profile" evidence="12">
    <location>
        <begin position="1"/>
        <end position="180"/>
    </location>
</feature>
<dbReference type="AlphaFoldDB" id="A0A8J5T819"/>
<dbReference type="EMBL" id="JAHLQT010010089">
    <property type="protein sequence ID" value="KAG7173326.1"/>
    <property type="molecule type" value="Genomic_DNA"/>
</dbReference>
<feature type="region of interest" description="Disordered" evidence="10">
    <location>
        <begin position="490"/>
        <end position="518"/>
    </location>
</feature>
<dbReference type="GO" id="GO:0030594">
    <property type="term" value="F:neurotransmitter receptor activity"/>
    <property type="evidence" value="ECO:0007669"/>
    <property type="project" value="TreeGrafter"/>
</dbReference>
<keyword evidence="6" id="KW-0297">G-protein coupled receptor</keyword>
<dbReference type="PANTHER" id="PTHR24247">
    <property type="entry name" value="5-HYDROXYTRYPTAMINE RECEPTOR"/>
    <property type="match status" value="1"/>
</dbReference>
<accession>A0A8J5T819</accession>
<feature type="region of interest" description="Disordered" evidence="10">
    <location>
        <begin position="546"/>
        <end position="582"/>
    </location>
</feature>
<reference evidence="13" key="1">
    <citation type="journal article" date="2021" name="Sci. Adv.">
        <title>The American lobster genome reveals insights on longevity, neural, and immune adaptations.</title>
        <authorList>
            <person name="Polinski J.M."/>
            <person name="Zimin A.V."/>
            <person name="Clark K.F."/>
            <person name="Kohn A.B."/>
            <person name="Sadowski N."/>
            <person name="Timp W."/>
            <person name="Ptitsyn A."/>
            <person name="Khanna P."/>
            <person name="Romanova D.Y."/>
            <person name="Williams P."/>
            <person name="Greenwood S.J."/>
            <person name="Moroz L.L."/>
            <person name="Walt D.R."/>
            <person name="Bodnar A.G."/>
        </authorList>
    </citation>
    <scope>NUCLEOTIDE SEQUENCE</scope>
    <source>
        <strain evidence="13">GMGI-L3</strain>
    </source>
</reference>
<dbReference type="InterPro" id="IPR017452">
    <property type="entry name" value="GPCR_Rhodpsn_7TM"/>
</dbReference>
<dbReference type="CDD" id="cd00637">
    <property type="entry name" value="7tm_classA_rhodopsin-like"/>
    <property type="match status" value="1"/>
</dbReference>
<dbReference type="PRINTS" id="PR00237">
    <property type="entry name" value="GPCRRHODOPSN"/>
</dbReference>
<keyword evidence="9" id="KW-0807">Transducer</keyword>
<evidence type="ECO:0000256" key="2">
    <source>
        <dbReference type="ARBA" id="ARBA00010663"/>
    </source>
</evidence>
<evidence type="ECO:0000256" key="10">
    <source>
        <dbReference type="SAM" id="MobiDB-lite"/>
    </source>
</evidence>
<evidence type="ECO:0000256" key="5">
    <source>
        <dbReference type="ARBA" id="ARBA00022989"/>
    </source>
</evidence>
<feature type="transmembrane region" description="Helical" evidence="11">
    <location>
        <begin position="70"/>
        <end position="93"/>
    </location>
</feature>